<accession>A0A9X0WFU0</accession>
<dbReference type="Gene3D" id="2.60.120.10">
    <property type="entry name" value="Jelly Rolls"/>
    <property type="match status" value="1"/>
</dbReference>
<dbReference type="PANTHER" id="PTHR33271">
    <property type="entry name" value="OS04G0445200 PROTEIN"/>
    <property type="match status" value="1"/>
</dbReference>
<dbReference type="SUPFAM" id="SSF51182">
    <property type="entry name" value="RmlC-like cupins"/>
    <property type="match status" value="1"/>
</dbReference>
<dbReference type="InterPro" id="IPR008579">
    <property type="entry name" value="UGlyAH_Cupin_dom"/>
</dbReference>
<dbReference type="CDD" id="cd02227">
    <property type="entry name" value="cupin_TM1112-like"/>
    <property type="match status" value="1"/>
</dbReference>
<organism evidence="2 3">
    <name type="scientific">Thiocapsa imhoffii</name>
    <dbReference type="NCBI Taxonomy" id="382777"/>
    <lineage>
        <taxon>Bacteria</taxon>
        <taxon>Pseudomonadati</taxon>
        <taxon>Pseudomonadota</taxon>
        <taxon>Gammaproteobacteria</taxon>
        <taxon>Chromatiales</taxon>
        <taxon>Chromatiaceae</taxon>
        <taxon>Thiocapsa</taxon>
    </lineage>
</organism>
<proteinExistence type="predicted"/>
<name>A0A9X0WFU0_9GAMM</name>
<evidence type="ECO:0000313" key="3">
    <source>
        <dbReference type="Proteomes" id="UP001138802"/>
    </source>
</evidence>
<dbReference type="PANTHER" id="PTHR33271:SF22">
    <property type="entry name" value="OS04G0445200 PROTEIN"/>
    <property type="match status" value="1"/>
</dbReference>
<reference evidence="2 3" key="1">
    <citation type="journal article" date="2020" name="Microorganisms">
        <title>Osmotic Adaptation and Compatible Solute Biosynthesis of Phototrophic Bacteria as Revealed from Genome Analyses.</title>
        <authorList>
            <person name="Imhoff J.F."/>
            <person name="Rahn T."/>
            <person name="Kunzel S."/>
            <person name="Keller A."/>
            <person name="Neulinger S.C."/>
        </authorList>
    </citation>
    <scope>NUCLEOTIDE SEQUENCE [LARGE SCALE GENOMIC DNA]</scope>
    <source>
        <strain evidence="2 3">DSM 21303</strain>
    </source>
</reference>
<dbReference type="InterPro" id="IPR014710">
    <property type="entry name" value="RmlC-like_jellyroll"/>
</dbReference>
<evidence type="ECO:0000259" key="1">
    <source>
        <dbReference type="Pfam" id="PF05899"/>
    </source>
</evidence>
<keyword evidence="3" id="KW-1185">Reference proteome</keyword>
<dbReference type="InterPro" id="IPR011051">
    <property type="entry name" value="RmlC_Cupin_sf"/>
</dbReference>
<comment type="caution">
    <text evidence="2">The sequence shown here is derived from an EMBL/GenBank/DDBJ whole genome shotgun (WGS) entry which is preliminary data.</text>
</comment>
<feature type="domain" description="(S)-ureidoglycine aminohydrolase cupin" evidence="1">
    <location>
        <begin position="20"/>
        <end position="90"/>
    </location>
</feature>
<dbReference type="EMBL" id="NRSD01000003">
    <property type="protein sequence ID" value="MBK1643921.1"/>
    <property type="molecule type" value="Genomic_DNA"/>
</dbReference>
<gene>
    <name evidence="2" type="ORF">CKO25_04465</name>
</gene>
<protein>
    <submittedName>
        <fullName evidence="2">Cupin</fullName>
    </submittedName>
</protein>
<evidence type="ECO:0000313" key="2">
    <source>
        <dbReference type="EMBL" id="MBK1643921.1"/>
    </source>
</evidence>
<dbReference type="RefSeq" id="WP_200386728.1">
    <property type="nucleotide sequence ID" value="NZ_NRSD01000003.1"/>
</dbReference>
<dbReference type="Pfam" id="PF05899">
    <property type="entry name" value="Cupin_3"/>
    <property type="match status" value="1"/>
</dbReference>
<dbReference type="Proteomes" id="UP001138802">
    <property type="component" value="Unassembled WGS sequence"/>
</dbReference>
<dbReference type="AlphaFoldDB" id="A0A9X0WFU0"/>
<sequence>MSEFEIYCEHKPSPAKLDVLGVEDWSVWKKEPSTFPWRYDRAETCYVMRGRFQVTPSGGTPMTFGRGDLITFPAGLECTWEIFEPVEKHYRFD</sequence>